<feature type="active site" description="Proton acceptor" evidence="4">
    <location>
        <position position="182"/>
    </location>
</feature>
<dbReference type="PATRIC" id="fig|1232683.4.peg.2877"/>
<sequence>MSKRVELNLALQGGGAHGAFTWGVLDRLLEEPWFAIEAVSGTSAGAMNAVMLAEGWRKAGAEGAREQLHNFWTHLMLPEEVASAGMAGSAGRFWQNLSSHLSPYDLNPFDINPLRDALERQIDFDALNRHSPFQLHIAATEIETGRLRLFGESELQVEHLLASACLPNLHQAVEIDGRYYWDGGFAGNPVLYPLVMEGRQRDLLMILLQPLEKSGVPTTAQGIADRVAELGFLTTFMREMRAIVLMQQKMRKRPWLLGALERRFRYLRFHLIGPDETLASLHRSTKLDTSRAFLYQLRDRGRERAGRFIALHRAKLGVRTSCVLQRYFL</sequence>
<evidence type="ECO:0000313" key="7">
    <source>
        <dbReference type="Proteomes" id="UP000028252"/>
    </source>
</evidence>
<dbReference type="Gene3D" id="3.40.1090.10">
    <property type="entry name" value="Cytosolic phospholipase A2 catalytic domain"/>
    <property type="match status" value="2"/>
</dbReference>
<accession>A0A081FWQ1</accession>
<feature type="domain" description="PNPLA" evidence="5">
    <location>
        <begin position="9"/>
        <end position="195"/>
    </location>
</feature>
<dbReference type="InterPro" id="IPR002641">
    <property type="entry name" value="PNPLA_dom"/>
</dbReference>
<proteinExistence type="predicted"/>
<evidence type="ECO:0000259" key="5">
    <source>
        <dbReference type="PROSITE" id="PS51635"/>
    </source>
</evidence>
<dbReference type="GO" id="GO:0016787">
    <property type="term" value="F:hydrolase activity"/>
    <property type="evidence" value="ECO:0007669"/>
    <property type="project" value="UniProtKB-UniRule"/>
</dbReference>
<evidence type="ECO:0000256" key="2">
    <source>
        <dbReference type="ARBA" id="ARBA00022963"/>
    </source>
</evidence>
<dbReference type="STRING" id="1232683.ADIMK_2926"/>
<dbReference type="InterPro" id="IPR016035">
    <property type="entry name" value="Acyl_Trfase/lysoPLipase"/>
</dbReference>
<keyword evidence="7" id="KW-1185">Reference proteome</keyword>
<dbReference type="Pfam" id="PF01734">
    <property type="entry name" value="Patatin"/>
    <property type="match status" value="1"/>
</dbReference>
<dbReference type="eggNOG" id="COG1752">
    <property type="taxonomic scope" value="Bacteria"/>
</dbReference>
<dbReference type="PROSITE" id="PS51635">
    <property type="entry name" value="PNPLA"/>
    <property type="match status" value="1"/>
</dbReference>
<feature type="short sequence motif" description="DGA/G" evidence="4">
    <location>
        <begin position="182"/>
        <end position="184"/>
    </location>
</feature>
<dbReference type="AlphaFoldDB" id="A0A081FWQ1"/>
<dbReference type="PANTHER" id="PTHR14226">
    <property type="entry name" value="NEUROPATHY TARGET ESTERASE/SWISS CHEESE D.MELANOGASTER"/>
    <property type="match status" value="1"/>
</dbReference>
<keyword evidence="3 4" id="KW-0443">Lipid metabolism</keyword>
<dbReference type="Proteomes" id="UP000028252">
    <property type="component" value="Unassembled WGS sequence"/>
</dbReference>
<evidence type="ECO:0000256" key="1">
    <source>
        <dbReference type="ARBA" id="ARBA00022801"/>
    </source>
</evidence>
<dbReference type="PANTHER" id="PTHR14226:SF78">
    <property type="entry name" value="SLR0060 PROTEIN"/>
    <property type="match status" value="1"/>
</dbReference>
<evidence type="ECO:0000256" key="4">
    <source>
        <dbReference type="PROSITE-ProRule" id="PRU01161"/>
    </source>
</evidence>
<feature type="short sequence motif" description="GXSXG" evidence="4">
    <location>
        <begin position="41"/>
        <end position="45"/>
    </location>
</feature>
<dbReference type="RefSeq" id="WP_036189794.1">
    <property type="nucleotide sequence ID" value="NZ_JMQN01000043.1"/>
</dbReference>
<protein>
    <submittedName>
        <fullName evidence="6">Ferredoxin reductase</fullName>
    </submittedName>
</protein>
<gene>
    <name evidence="6" type="ORF">ADIMK_2926</name>
</gene>
<organism evidence="6 7">
    <name type="scientific">Marinobacterium lacunae</name>
    <dbReference type="NCBI Taxonomy" id="1232683"/>
    <lineage>
        <taxon>Bacteria</taxon>
        <taxon>Pseudomonadati</taxon>
        <taxon>Pseudomonadota</taxon>
        <taxon>Gammaproteobacteria</taxon>
        <taxon>Oceanospirillales</taxon>
        <taxon>Oceanospirillaceae</taxon>
        <taxon>Marinobacterium</taxon>
    </lineage>
</organism>
<name>A0A081FWQ1_9GAMM</name>
<evidence type="ECO:0000256" key="3">
    <source>
        <dbReference type="ARBA" id="ARBA00023098"/>
    </source>
</evidence>
<reference evidence="6 7" key="1">
    <citation type="submission" date="2014-04" db="EMBL/GenBank/DDBJ databases">
        <title>Marinobacterium kochiensis sp. nov., isolated from sediment sample collected from Kochi backwaters in Kerala, India.</title>
        <authorList>
            <person name="Singh A."/>
            <person name="Pinnaka A.K."/>
        </authorList>
    </citation>
    <scope>NUCLEOTIDE SEQUENCE [LARGE SCALE GENOMIC DNA]</scope>
    <source>
        <strain evidence="6 7">AK27</strain>
    </source>
</reference>
<dbReference type="GO" id="GO:0016042">
    <property type="term" value="P:lipid catabolic process"/>
    <property type="evidence" value="ECO:0007669"/>
    <property type="project" value="UniProtKB-UniRule"/>
</dbReference>
<dbReference type="SUPFAM" id="SSF52151">
    <property type="entry name" value="FabD/lysophospholipase-like"/>
    <property type="match status" value="1"/>
</dbReference>
<feature type="short sequence motif" description="GXGXXG" evidence="4">
    <location>
        <begin position="13"/>
        <end position="18"/>
    </location>
</feature>
<comment type="caution">
    <text evidence="6">The sequence shown here is derived from an EMBL/GenBank/DDBJ whole genome shotgun (WGS) entry which is preliminary data.</text>
</comment>
<dbReference type="OrthoDB" id="9807112at2"/>
<dbReference type="InterPro" id="IPR050301">
    <property type="entry name" value="NTE"/>
</dbReference>
<feature type="active site" description="Nucleophile" evidence="4">
    <location>
        <position position="43"/>
    </location>
</feature>
<dbReference type="EMBL" id="JMQN01000043">
    <property type="protein sequence ID" value="KEA62956.1"/>
    <property type="molecule type" value="Genomic_DNA"/>
</dbReference>
<keyword evidence="2 4" id="KW-0442">Lipid degradation</keyword>
<evidence type="ECO:0000313" key="6">
    <source>
        <dbReference type="EMBL" id="KEA62956.1"/>
    </source>
</evidence>
<keyword evidence="1 4" id="KW-0378">Hydrolase</keyword>